<feature type="compositionally biased region" description="Polar residues" evidence="1">
    <location>
        <begin position="49"/>
        <end position="70"/>
    </location>
</feature>
<sequence>MTESSHALGACVPILLRSGAAVPRAPNRWDLLTWKRKAGTLTEIHNPAAKSSTTFNPPSTSEVAQISGQPAGSVERGARGRCCVDEEGPHRGQVIHYEEEKQCLDRRSNKVSILATNKSSSFPK</sequence>
<evidence type="ECO:0000256" key="1">
    <source>
        <dbReference type="SAM" id="MobiDB-lite"/>
    </source>
</evidence>
<comment type="caution">
    <text evidence="2">The sequence shown here is derived from an EMBL/GenBank/DDBJ whole genome shotgun (WGS) entry which is preliminary data.</text>
</comment>
<accession>A0AAV4V484</accession>
<organism evidence="2 3">
    <name type="scientific">Caerostris extrusa</name>
    <name type="common">Bark spider</name>
    <name type="synonym">Caerostris bankana</name>
    <dbReference type="NCBI Taxonomy" id="172846"/>
    <lineage>
        <taxon>Eukaryota</taxon>
        <taxon>Metazoa</taxon>
        <taxon>Ecdysozoa</taxon>
        <taxon>Arthropoda</taxon>
        <taxon>Chelicerata</taxon>
        <taxon>Arachnida</taxon>
        <taxon>Araneae</taxon>
        <taxon>Araneomorphae</taxon>
        <taxon>Entelegynae</taxon>
        <taxon>Araneoidea</taxon>
        <taxon>Araneidae</taxon>
        <taxon>Caerostris</taxon>
    </lineage>
</organism>
<gene>
    <name evidence="2" type="ORF">CEXT_302901</name>
</gene>
<evidence type="ECO:0000313" key="3">
    <source>
        <dbReference type="Proteomes" id="UP001054945"/>
    </source>
</evidence>
<dbReference type="AlphaFoldDB" id="A0AAV4V484"/>
<feature type="region of interest" description="Disordered" evidence="1">
    <location>
        <begin position="48"/>
        <end position="77"/>
    </location>
</feature>
<keyword evidence="3" id="KW-1185">Reference proteome</keyword>
<evidence type="ECO:0000313" key="2">
    <source>
        <dbReference type="EMBL" id="GIY64745.1"/>
    </source>
</evidence>
<dbReference type="EMBL" id="BPLR01013918">
    <property type="protein sequence ID" value="GIY64745.1"/>
    <property type="molecule type" value="Genomic_DNA"/>
</dbReference>
<proteinExistence type="predicted"/>
<protein>
    <submittedName>
        <fullName evidence="2">Uncharacterized protein</fullName>
    </submittedName>
</protein>
<reference evidence="2 3" key="1">
    <citation type="submission" date="2021-06" db="EMBL/GenBank/DDBJ databases">
        <title>Caerostris extrusa draft genome.</title>
        <authorList>
            <person name="Kono N."/>
            <person name="Arakawa K."/>
        </authorList>
    </citation>
    <scope>NUCLEOTIDE SEQUENCE [LARGE SCALE GENOMIC DNA]</scope>
</reference>
<dbReference type="Proteomes" id="UP001054945">
    <property type="component" value="Unassembled WGS sequence"/>
</dbReference>
<name>A0AAV4V484_CAEEX</name>